<sequence length="200" mass="23025">MVKINLFLALYFSCLCTLYSQNKIGLSTSLHYSGIIRNSNVLSDDFNSFLGIDINYEIPSKNEALNFYAGFCGDFYLGRAKEKSLTKLDTENSFLWNPYGKISYFVLPKKMQLGLAIGYAKLHKSMKVNQWIPTLYDPSDPLINYSSVRNLEFDYSSISISPEVKMFIKKDLFTQVNYRYIPFGDNINFHTLNLGLGYHF</sequence>
<dbReference type="InterPro" id="IPR011250">
    <property type="entry name" value="OMP/PagP_B-barrel"/>
</dbReference>
<evidence type="ECO:0000313" key="4">
    <source>
        <dbReference type="Proteomes" id="UP000237056"/>
    </source>
</evidence>
<dbReference type="Pfam" id="PF13505">
    <property type="entry name" value="OMP_b-brl"/>
    <property type="match status" value="1"/>
</dbReference>
<dbReference type="Proteomes" id="UP000237056">
    <property type="component" value="Unassembled WGS sequence"/>
</dbReference>
<keyword evidence="1" id="KW-0732">Signal</keyword>
<evidence type="ECO:0000259" key="2">
    <source>
        <dbReference type="Pfam" id="PF13505"/>
    </source>
</evidence>
<feature type="domain" description="Outer membrane protein beta-barrel" evidence="2">
    <location>
        <begin position="28"/>
        <end position="200"/>
    </location>
</feature>
<proteinExistence type="predicted"/>
<dbReference type="EMBL" id="PQNY01000009">
    <property type="protein sequence ID" value="POS01560.1"/>
    <property type="molecule type" value="Genomic_DNA"/>
</dbReference>
<dbReference type="AlphaFoldDB" id="A0A2S4N786"/>
<gene>
    <name evidence="3" type="ORF">Q361_10918</name>
</gene>
<dbReference type="SUPFAM" id="SSF56925">
    <property type="entry name" value="OMPA-like"/>
    <property type="match status" value="1"/>
</dbReference>
<keyword evidence="4" id="KW-1185">Reference proteome</keyword>
<evidence type="ECO:0000313" key="3">
    <source>
        <dbReference type="EMBL" id="POS01560.1"/>
    </source>
</evidence>
<reference evidence="3 4" key="1">
    <citation type="submission" date="2018-01" db="EMBL/GenBank/DDBJ databases">
        <title>Genomic Encyclopedia of Type Strains, Phase I: the one thousand microbial genomes (KMG-I) project.</title>
        <authorList>
            <person name="Goeker M."/>
        </authorList>
    </citation>
    <scope>NUCLEOTIDE SEQUENCE [LARGE SCALE GENOMIC DNA]</scope>
    <source>
        <strain evidence="3 4">DSM 17960</strain>
    </source>
</reference>
<evidence type="ECO:0000256" key="1">
    <source>
        <dbReference type="ARBA" id="ARBA00022729"/>
    </source>
</evidence>
<name>A0A2S4N786_9FLAO</name>
<dbReference type="InterPro" id="IPR027385">
    <property type="entry name" value="Beta-barrel_OMP"/>
</dbReference>
<dbReference type="RefSeq" id="WP_103726160.1">
    <property type="nucleotide sequence ID" value="NZ_PQNY01000009.1"/>
</dbReference>
<organism evidence="3 4">
    <name type="scientific">Flavobacterium croceum DSM 17960</name>
    <dbReference type="NCBI Taxonomy" id="1121886"/>
    <lineage>
        <taxon>Bacteria</taxon>
        <taxon>Pseudomonadati</taxon>
        <taxon>Bacteroidota</taxon>
        <taxon>Flavobacteriia</taxon>
        <taxon>Flavobacteriales</taxon>
        <taxon>Flavobacteriaceae</taxon>
        <taxon>Flavobacterium</taxon>
    </lineage>
</organism>
<dbReference type="OrthoDB" id="1438113at2"/>
<protein>
    <submittedName>
        <fullName evidence="3">Outer membrane protein with beta-barrel domain</fullName>
    </submittedName>
</protein>
<accession>A0A2S4N786</accession>
<comment type="caution">
    <text evidence="3">The sequence shown here is derived from an EMBL/GenBank/DDBJ whole genome shotgun (WGS) entry which is preliminary data.</text>
</comment>